<dbReference type="SUPFAM" id="SSF54909">
    <property type="entry name" value="Dimeric alpha+beta barrel"/>
    <property type="match status" value="1"/>
</dbReference>
<name>A0A7W6H3X8_9HYPH</name>
<dbReference type="Pfam" id="PF07237">
    <property type="entry name" value="DUF1428"/>
    <property type="match status" value="1"/>
</dbReference>
<keyword evidence="2" id="KW-1185">Reference proteome</keyword>
<protein>
    <submittedName>
        <fullName evidence="1">Uncharacterized protein YbaA (DUF1428 family)</fullName>
    </submittedName>
</protein>
<organism evidence="1 2">
    <name type="scientific">Aureimonas pseudogalii</name>
    <dbReference type="NCBI Taxonomy" id="1744844"/>
    <lineage>
        <taxon>Bacteria</taxon>
        <taxon>Pseudomonadati</taxon>
        <taxon>Pseudomonadota</taxon>
        <taxon>Alphaproteobacteria</taxon>
        <taxon>Hyphomicrobiales</taxon>
        <taxon>Aurantimonadaceae</taxon>
        <taxon>Aureimonas</taxon>
    </lineage>
</organism>
<dbReference type="AlphaFoldDB" id="A0A7W6H3X8"/>
<evidence type="ECO:0000313" key="2">
    <source>
        <dbReference type="Proteomes" id="UP000542776"/>
    </source>
</evidence>
<proteinExistence type="predicted"/>
<gene>
    <name evidence="1" type="ORF">GGR04_000170</name>
</gene>
<reference evidence="1 2" key="1">
    <citation type="submission" date="2020-08" db="EMBL/GenBank/DDBJ databases">
        <title>Genomic Encyclopedia of Type Strains, Phase IV (KMG-IV): sequencing the most valuable type-strain genomes for metagenomic binning, comparative biology and taxonomic classification.</title>
        <authorList>
            <person name="Goeker M."/>
        </authorList>
    </citation>
    <scope>NUCLEOTIDE SEQUENCE [LARGE SCALE GENOMIC DNA]</scope>
    <source>
        <strain evidence="1 2">DSM 102238</strain>
    </source>
</reference>
<evidence type="ECO:0000313" key="1">
    <source>
        <dbReference type="EMBL" id="MBB3996349.1"/>
    </source>
</evidence>
<dbReference type="Gene3D" id="3.30.70.100">
    <property type="match status" value="1"/>
</dbReference>
<sequence length="116" mass="12938">MAYVDGFLVPVPTDRKADYRALAERMAPLFREHGATRMVEGWGDDVPDGKLTDFPMAVKLQPGETVVFSWIEWPSKAVRDAGMAKIMADPRMQPGEDMVFDGKRMVFGGFEVLVEG</sequence>
<dbReference type="EMBL" id="JACIEK010000001">
    <property type="protein sequence ID" value="MBB3996349.1"/>
    <property type="molecule type" value="Genomic_DNA"/>
</dbReference>
<accession>A0A7W6H3X8</accession>
<dbReference type="InterPro" id="IPR011008">
    <property type="entry name" value="Dimeric_a/b-barrel"/>
</dbReference>
<dbReference type="Proteomes" id="UP000542776">
    <property type="component" value="Unassembled WGS sequence"/>
</dbReference>
<comment type="caution">
    <text evidence="1">The sequence shown here is derived from an EMBL/GenBank/DDBJ whole genome shotgun (WGS) entry which is preliminary data.</text>
</comment>
<dbReference type="RefSeq" id="WP_183196914.1">
    <property type="nucleotide sequence ID" value="NZ_JACIEK010000001.1"/>
</dbReference>
<dbReference type="InterPro" id="IPR009874">
    <property type="entry name" value="DUF1428"/>
</dbReference>
<dbReference type="PIRSF" id="PIRSF007028">
    <property type="entry name" value="UCP007028"/>
    <property type="match status" value="1"/>
</dbReference>